<dbReference type="OrthoDB" id="2407518at2759"/>
<reference evidence="2 3" key="1">
    <citation type="journal article" date="2019" name="Environ. Microbiol.">
        <title>At the nexus of three kingdoms: the genome of the mycorrhizal fungus Gigaspora margarita provides insights into plant, endobacterial and fungal interactions.</title>
        <authorList>
            <person name="Venice F."/>
            <person name="Ghignone S."/>
            <person name="Salvioli di Fossalunga A."/>
            <person name="Amselem J."/>
            <person name="Novero M."/>
            <person name="Xianan X."/>
            <person name="Sedzielewska Toro K."/>
            <person name="Morin E."/>
            <person name="Lipzen A."/>
            <person name="Grigoriev I.V."/>
            <person name="Henrissat B."/>
            <person name="Martin F.M."/>
            <person name="Bonfante P."/>
        </authorList>
    </citation>
    <scope>NUCLEOTIDE SEQUENCE [LARGE SCALE GENOMIC DNA]</scope>
    <source>
        <strain evidence="2 3">BEG34</strain>
    </source>
</reference>
<evidence type="ECO:0000256" key="1">
    <source>
        <dbReference type="SAM" id="MobiDB-lite"/>
    </source>
</evidence>
<accession>A0A8H4A426</accession>
<name>A0A8H4A426_GIGMA</name>
<evidence type="ECO:0000313" key="3">
    <source>
        <dbReference type="Proteomes" id="UP000439903"/>
    </source>
</evidence>
<feature type="compositionally biased region" description="Basic residues" evidence="1">
    <location>
        <begin position="244"/>
        <end position="254"/>
    </location>
</feature>
<protein>
    <submittedName>
        <fullName evidence="2">Uncharacterized protein</fullName>
    </submittedName>
</protein>
<dbReference type="Proteomes" id="UP000439903">
    <property type="component" value="Unassembled WGS sequence"/>
</dbReference>
<organism evidence="2 3">
    <name type="scientific">Gigaspora margarita</name>
    <dbReference type="NCBI Taxonomy" id="4874"/>
    <lineage>
        <taxon>Eukaryota</taxon>
        <taxon>Fungi</taxon>
        <taxon>Fungi incertae sedis</taxon>
        <taxon>Mucoromycota</taxon>
        <taxon>Glomeromycotina</taxon>
        <taxon>Glomeromycetes</taxon>
        <taxon>Diversisporales</taxon>
        <taxon>Gigasporaceae</taxon>
        <taxon>Gigaspora</taxon>
    </lineage>
</organism>
<feature type="region of interest" description="Disordered" evidence="1">
    <location>
        <begin position="210"/>
        <end position="254"/>
    </location>
</feature>
<gene>
    <name evidence="2" type="ORF">F8M41_009221</name>
</gene>
<evidence type="ECO:0000313" key="2">
    <source>
        <dbReference type="EMBL" id="KAF0403808.1"/>
    </source>
</evidence>
<sequence>MNKQPFPFYNNDRWLETGIADTANPLYSLAKNSRLLKFIITYYDRELKVDQIPYKELYKLFARLQEIIKDKSVDKHFNYSSSNSNKSALKGTCLNYHQGYRLIEGLVENMILILYHTPKDSPTTPPERCTRDVYHIYSDWPGLDEINKNDPILSYDPLDPKLIQVVYKDLKDIVDNLVQSINENNEETKHLETKLVYYLERYDKMLKPGNNKIKIKKRKRRDGDNDEDQGVSSSNGERTVQLGHSRRRRRGGRK</sequence>
<dbReference type="EMBL" id="WTPW01001992">
    <property type="protein sequence ID" value="KAF0403808.1"/>
    <property type="molecule type" value="Genomic_DNA"/>
</dbReference>
<dbReference type="AlphaFoldDB" id="A0A8H4A426"/>
<proteinExistence type="predicted"/>
<comment type="caution">
    <text evidence="2">The sequence shown here is derived from an EMBL/GenBank/DDBJ whole genome shotgun (WGS) entry which is preliminary data.</text>
</comment>
<keyword evidence="3" id="KW-1185">Reference proteome</keyword>